<evidence type="ECO:0000313" key="2">
    <source>
        <dbReference type="WBParaSite" id="EEL_0000008901-mRNA-1"/>
    </source>
</evidence>
<dbReference type="WBParaSite" id="EEL_0000008901-mRNA-1">
    <property type="protein sequence ID" value="EEL_0000008901-mRNA-1"/>
    <property type="gene ID" value="EEL_0000008901"/>
</dbReference>
<dbReference type="Gene3D" id="3.60.15.10">
    <property type="entry name" value="Ribonuclease Z/Hydroxyacylglutathione hydrolase-like"/>
    <property type="match status" value="1"/>
</dbReference>
<dbReference type="InterPro" id="IPR039344">
    <property type="entry name" value="MBLAC1"/>
</dbReference>
<name>A0A0R3RFF5_9BILA</name>
<dbReference type="Proteomes" id="UP000050640">
    <property type="component" value="Unplaced"/>
</dbReference>
<protein>
    <submittedName>
        <fullName evidence="2">Lactamase_B domain-containing protein</fullName>
    </submittedName>
</protein>
<keyword evidence="1" id="KW-1185">Reference proteome</keyword>
<sequence length="517" mass="57965">MIQICLFDHSIQKFSLTLIIEMLNFLAYGQYSVAERAEHLRQWLEANRNSFPQPITDDLISSISGNNDIATTILKIFGFSSEPKVLETQFTKTTNLPSTSRNGIKVADRQVCPFDADPLILSGEYSYCKPTSIGECPAGFVCDFSLVLGRSICCQDMRNQPIINIRIKSQINSTSNPLSTTLSSRREKARIHENTWSSTVPNRRSPWYIRDRRPLYRIPWIGTAHSLVTSRATIAPTTLISKNRELATTESAIIEIDSNEVTAKGFISTTSKIASVTDQQGISHQSKSEIGPVSRKLSQTTMPAPFVPSVSTDHLTSVSLIQVGNVERVTDKRMLIVGTIALINDQGYRILRVSRLSKEMISMDEIAVIVITSGHPSHTGNLNLFPLKPTLFHTMEFTEQHATISELKDRPYRKLTENVEVWKTPGPTQQSLSVLVYNVEGYGTMAIVGDLIPSEDYVFNRTDSSADFDGSVWDSLIRRQNSNLIICLADWIVPGHGQPFKVLPLYRYHLYTNFLTE</sequence>
<dbReference type="SUPFAM" id="SSF56281">
    <property type="entry name" value="Metallo-hydrolase/oxidoreductase"/>
    <property type="match status" value="1"/>
</dbReference>
<reference evidence="2" key="1">
    <citation type="submission" date="2017-02" db="UniProtKB">
        <authorList>
            <consortium name="WormBaseParasite"/>
        </authorList>
    </citation>
    <scope>IDENTIFICATION</scope>
</reference>
<proteinExistence type="predicted"/>
<dbReference type="PANTHER" id="PTHR23200">
    <property type="entry name" value="METALLO-BETA-LACTAMASE DOMAIN-CONTAINING PROTEIN 1"/>
    <property type="match status" value="1"/>
</dbReference>
<dbReference type="AlphaFoldDB" id="A0A0R3RFF5"/>
<evidence type="ECO:0000313" key="1">
    <source>
        <dbReference type="Proteomes" id="UP000050640"/>
    </source>
</evidence>
<organism evidence="1 2">
    <name type="scientific">Elaeophora elaphi</name>
    <dbReference type="NCBI Taxonomy" id="1147741"/>
    <lineage>
        <taxon>Eukaryota</taxon>
        <taxon>Metazoa</taxon>
        <taxon>Ecdysozoa</taxon>
        <taxon>Nematoda</taxon>
        <taxon>Chromadorea</taxon>
        <taxon>Rhabditida</taxon>
        <taxon>Spirurina</taxon>
        <taxon>Spiruromorpha</taxon>
        <taxon>Filarioidea</taxon>
        <taxon>Onchocercidae</taxon>
        <taxon>Elaeophora</taxon>
    </lineage>
</organism>
<dbReference type="CDD" id="cd07711">
    <property type="entry name" value="MBLAC1-like_MBL-fold"/>
    <property type="match status" value="1"/>
</dbReference>
<dbReference type="PANTHER" id="PTHR23200:SF49">
    <property type="entry name" value="METALLO-BETA-LACTAMASE DOMAIN-CONTAINING PROTEIN"/>
    <property type="match status" value="1"/>
</dbReference>
<accession>A0A0R3RFF5</accession>
<dbReference type="InterPro" id="IPR036866">
    <property type="entry name" value="RibonucZ/Hydroxyglut_hydro"/>
</dbReference>